<keyword evidence="3" id="KW-1185">Reference proteome</keyword>
<name>A0AAD0RNF6_9NEIS</name>
<evidence type="ECO:0000313" key="3">
    <source>
        <dbReference type="Proteomes" id="UP000259465"/>
    </source>
</evidence>
<sequence length="847" mass="93021">MAFHNVNPKKLAFLLAQGTHDIELKKFFLDSKMQLILKGAKVQNLPHGHEELIRTICERLPQKTDVILRTWFNKNITESDPTPLPDVVPYLTLYFDEAALPDDDGRLVARSALVYLFSDEPDEALLSFLRRAPGAPADPPQEEEPRIAISGTETGAAASDSPPLATSLEAMAPKEHQVAELLASVISGDEIAIDNALVPFSENTRALVDALISIRDGDIDAATENLKHLTADSPELALIQKALSRACYQRGANSLPTGIREVLPLRLTEYPEAESYDIVGIYTNVSETGVIFVQPICLVLNGKLFSLSHEDRVKLFPESGDVITHRTAVRRLPQRREIVRWKVAEHEAAGGRARFRLESELSPLLEIIRLPVPSKDPDEVRDQIKSRASTVRQLSGQQVIFLLSDGVAVASPKVGDITRDEAFDQPWQAWSSLDTWLIEGRQYCLDLLQAPASQLDLSPLETAFKKLIKNLEADQKSTLNRAQIRELADLIRNSSAGEAALRARRITASINQIVLDGEALDLVLPLLNSREEVQRRVEELVTKEVEKRQAERSGLLAEIDSLKRKKEELAKEGRELERNNRKRAESAAASVKDAFSKAIEEGVATLATAEIFRTLSGALGNTAKGMSEVTLADSIESRMRHGALALPQVKSHLSVLGLNGRQAIALARLSAIAAQSGVGLFLKGHNARQYVQVLARLDSETSGLIEIPMGLTSGTSFRRALASVEDAKTLAILDADLSPFEVYGSQLLDFLFDSATEGQGGRSRILLSCLGSDISLPLPDVVQRVAITVDLDSPWDQGQRNLVEIEEDSIPLLRPLRAKVFDGLSQLEGVDRDLVERVLITALTPDE</sequence>
<organism evidence="2 3">
    <name type="scientific">Chromobacterium rhizoryzae</name>
    <dbReference type="NCBI Taxonomy" id="1778675"/>
    <lineage>
        <taxon>Bacteria</taxon>
        <taxon>Pseudomonadati</taxon>
        <taxon>Pseudomonadota</taxon>
        <taxon>Betaproteobacteria</taxon>
        <taxon>Neisseriales</taxon>
        <taxon>Chromobacteriaceae</taxon>
        <taxon>Chromobacterium</taxon>
    </lineage>
</organism>
<reference evidence="2 3" key="1">
    <citation type="submission" date="2018-08" db="EMBL/GenBank/DDBJ databases">
        <title>Complete genome sequence of JP2-74.</title>
        <authorList>
            <person name="Wu L."/>
        </authorList>
    </citation>
    <scope>NUCLEOTIDE SEQUENCE [LARGE SCALE GENOMIC DNA]</scope>
    <source>
        <strain evidence="2 3">JP2-74</strain>
    </source>
</reference>
<dbReference type="Proteomes" id="UP000259465">
    <property type="component" value="Chromosome"/>
</dbReference>
<proteinExistence type="predicted"/>
<gene>
    <name evidence="2" type="ORF">D1345_00020</name>
</gene>
<accession>A0AAD0RNF6</accession>
<evidence type="ECO:0000313" key="2">
    <source>
        <dbReference type="EMBL" id="AXT44689.1"/>
    </source>
</evidence>
<dbReference type="RefSeq" id="WP_118266196.1">
    <property type="nucleotide sequence ID" value="NZ_CP031968.1"/>
</dbReference>
<keyword evidence="1" id="KW-0175">Coiled coil</keyword>
<dbReference type="EMBL" id="CP031968">
    <property type="protein sequence ID" value="AXT44689.1"/>
    <property type="molecule type" value="Genomic_DNA"/>
</dbReference>
<protein>
    <submittedName>
        <fullName evidence="2">Uncharacterized protein</fullName>
    </submittedName>
</protein>
<evidence type="ECO:0000256" key="1">
    <source>
        <dbReference type="SAM" id="Coils"/>
    </source>
</evidence>
<feature type="coiled-coil region" evidence="1">
    <location>
        <begin position="545"/>
        <end position="582"/>
    </location>
</feature>
<dbReference type="KEGG" id="crz:D1345_00020"/>
<dbReference type="AlphaFoldDB" id="A0AAD0RNF6"/>